<feature type="transmembrane region" description="Helical" evidence="1">
    <location>
        <begin position="145"/>
        <end position="163"/>
    </location>
</feature>
<feature type="transmembrane region" description="Helical" evidence="1">
    <location>
        <begin position="34"/>
        <end position="53"/>
    </location>
</feature>
<keyword evidence="1" id="KW-0812">Transmembrane</keyword>
<dbReference type="InterPro" id="IPR025105">
    <property type="entry name" value="DUF4010"/>
</dbReference>
<dbReference type="RefSeq" id="WP_034727850.1">
    <property type="nucleotide sequence ID" value="NZ_PIQE01000001.1"/>
</dbReference>
<dbReference type="Pfam" id="PF13194">
    <property type="entry name" value="DUF4010"/>
    <property type="match status" value="1"/>
</dbReference>
<organism evidence="4 5">
    <name type="scientific">Pseudidiomarina sediminum</name>
    <dbReference type="NCBI Taxonomy" id="431675"/>
    <lineage>
        <taxon>Bacteria</taxon>
        <taxon>Pseudomonadati</taxon>
        <taxon>Pseudomonadota</taxon>
        <taxon>Gammaproteobacteria</taxon>
        <taxon>Alteromonadales</taxon>
        <taxon>Idiomarinaceae</taxon>
        <taxon>Pseudidiomarina</taxon>
    </lineage>
</organism>
<feature type="transmembrane region" description="Helical" evidence="1">
    <location>
        <begin position="205"/>
        <end position="225"/>
    </location>
</feature>
<sequence>MPLLELAYALAVGLIIGLERGWSQRGRGEGQRFAGMRTFAIASLLGGVVTLVSERVGGNYALLVWLAVFVAVAALAVVAHVIEARHDADFGITTPLSLLLTFVLGSLCLLDLVDVAVSVAVIAALLLGLKPVLHGWLERLQQRELLAILQMLVISVVMLPVLPNQGYGPGEVLNPYLIGWMVVLITGISFVGYFAIKLLGSHRGLMLTGLLGGLASSTAVTLTMAQLGKVQQHGHKLFVAATLLAAGTMFPRMLVEIAVVNQTLLQSLAAALLTMTGVTYLGVAWLVFGKQEQAAASEISVANPFDIITALKFAALLVVILLVAHYAHQYFDALGVYAVAAISGLSDVDAITLSLAKLSSNGLAIEVASQAILLAATVNTIVKVGLIISLGHPAMRAPMVLIALVALIAGWSVWWLG</sequence>
<dbReference type="Proteomes" id="UP000287022">
    <property type="component" value="Unassembled WGS sequence"/>
</dbReference>
<proteinExistence type="predicted"/>
<evidence type="ECO:0000259" key="2">
    <source>
        <dbReference type="Pfam" id="PF02308"/>
    </source>
</evidence>
<feature type="transmembrane region" description="Helical" evidence="1">
    <location>
        <begin position="115"/>
        <end position="133"/>
    </location>
</feature>
<protein>
    <submittedName>
        <fullName evidence="4">Uncharacterized protein</fullName>
    </submittedName>
</protein>
<accession>A0A432ZA51</accession>
<reference evidence="5" key="1">
    <citation type="journal article" date="2018" name="Front. Microbiol.">
        <title>Genome-Based Analysis Reveals the Taxonomy and Diversity of the Family Idiomarinaceae.</title>
        <authorList>
            <person name="Liu Y."/>
            <person name="Lai Q."/>
            <person name="Shao Z."/>
        </authorList>
    </citation>
    <scope>NUCLEOTIDE SEQUENCE [LARGE SCALE GENOMIC DNA]</scope>
    <source>
        <strain evidence="5">c121</strain>
    </source>
</reference>
<feature type="transmembrane region" description="Helical" evidence="1">
    <location>
        <begin position="237"/>
        <end position="255"/>
    </location>
</feature>
<feature type="transmembrane region" description="Helical" evidence="1">
    <location>
        <begin position="59"/>
        <end position="78"/>
    </location>
</feature>
<feature type="domain" description="MgtC/SapB/SrpB/YhiD N-terminal" evidence="2">
    <location>
        <begin position="6"/>
        <end position="135"/>
    </location>
</feature>
<dbReference type="AlphaFoldDB" id="A0A432ZA51"/>
<keyword evidence="1" id="KW-0472">Membrane</keyword>
<feature type="transmembrane region" description="Helical" evidence="1">
    <location>
        <begin position="397"/>
        <end position="416"/>
    </location>
</feature>
<feature type="transmembrane region" description="Helical" evidence="1">
    <location>
        <begin position="90"/>
        <end position="109"/>
    </location>
</feature>
<evidence type="ECO:0000259" key="3">
    <source>
        <dbReference type="Pfam" id="PF13194"/>
    </source>
</evidence>
<dbReference type="STRING" id="1122124.GCA_000423165_00313"/>
<feature type="transmembrane region" description="Helical" evidence="1">
    <location>
        <begin position="6"/>
        <end position="22"/>
    </location>
</feature>
<feature type="transmembrane region" description="Helical" evidence="1">
    <location>
        <begin position="334"/>
        <end position="356"/>
    </location>
</feature>
<evidence type="ECO:0000313" key="5">
    <source>
        <dbReference type="Proteomes" id="UP000287022"/>
    </source>
</evidence>
<dbReference type="PANTHER" id="PTHR39084">
    <property type="entry name" value="MEMBRANE PROTEIN-RELATED"/>
    <property type="match status" value="1"/>
</dbReference>
<gene>
    <name evidence="4" type="ORF">CWI80_05505</name>
</gene>
<feature type="transmembrane region" description="Helical" evidence="1">
    <location>
        <begin position="307"/>
        <end position="327"/>
    </location>
</feature>
<feature type="transmembrane region" description="Helical" evidence="1">
    <location>
        <begin position="175"/>
        <end position="196"/>
    </location>
</feature>
<feature type="transmembrane region" description="Helical" evidence="1">
    <location>
        <begin position="267"/>
        <end position="287"/>
    </location>
</feature>
<keyword evidence="1" id="KW-1133">Transmembrane helix</keyword>
<evidence type="ECO:0000256" key="1">
    <source>
        <dbReference type="SAM" id="Phobius"/>
    </source>
</evidence>
<comment type="caution">
    <text evidence="4">The sequence shown here is derived from an EMBL/GenBank/DDBJ whole genome shotgun (WGS) entry which is preliminary data.</text>
</comment>
<dbReference type="PANTHER" id="PTHR39084:SF1">
    <property type="entry name" value="DUF4010 DOMAIN-CONTAINING PROTEIN"/>
    <property type="match status" value="1"/>
</dbReference>
<dbReference type="EMBL" id="PIQE01000001">
    <property type="protein sequence ID" value="RUO74789.1"/>
    <property type="molecule type" value="Genomic_DNA"/>
</dbReference>
<name>A0A432ZA51_9GAMM</name>
<dbReference type="InterPro" id="IPR049177">
    <property type="entry name" value="MgtC_SapB_SrpB_YhiD_N"/>
</dbReference>
<feature type="domain" description="DUF4010" evidence="3">
    <location>
        <begin position="183"/>
        <end position="391"/>
    </location>
</feature>
<keyword evidence="5" id="KW-1185">Reference proteome</keyword>
<feature type="transmembrane region" description="Helical" evidence="1">
    <location>
        <begin position="368"/>
        <end position="390"/>
    </location>
</feature>
<evidence type="ECO:0000313" key="4">
    <source>
        <dbReference type="EMBL" id="RUO74789.1"/>
    </source>
</evidence>
<dbReference type="Pfam" id="PF02308">
    <property type="entry name" value="MgtC"/>
    <property type="match status" value="1"/>
</dbReference>